<feature type="domain" description="Transglutaminase-like" evidence="1">
    <location>
        <begin position="297"/>
        <end position="371"/>
    </location>
</feature>
<dbReference type="InterPro" id="IPR002931">
    <property type="entry name" value="Transglutaminase-like"/>
</dbReference>
<evidence type="ECO:0000313" key="3">
    <source>
        <dbReference type="EMBL" id="TCP23609.1"/>
    </source>
</evidence>
<sequence length="646" mass="73856">MKKIILALTLLISITGFSQEIKFGKVSKEELEEKFYPGDSTANAAYLFKERKTYYEYNKSLGFHVVNYYHYRLKIYNKEGLDRATFNILYAKPESGSGEKVTNIKGYTFNLNDNGEITETKLNSNSIFQEKINKYRSSKKITMPDVKEGCIIDIKYKLSSPYYYYIDDVSFQTNIPTKKLHIEVETPEWFVFNKISKGFYSVIPKSSKKTRDINYNIDVYDAENIPALRDNEPYISNINNYYGGIKYELSYTQIPNSTIKTYADTWENVSKQIYKSSSFGSELEKSNYYKDDLQVILSTAKGDAQKAVAIFEFVKNKIKWNQYNSKYTDKGVKKAYEEGTGNVAEINLILTAMLREAGLGANPVLVSTRNNGVPLFPTLDGFNYVISFVEFTDGSTMLLDATEKYAIPNVLPVRALNWSGRKVTKEGYSTWVNLNATEHSSETNMLKVKIEEEGSISGLLMTKEEMLNAMLGRKRYNHFDKDEVISKLEETHNIEIENFRISNKEDCYKSYNMMIKFSSDDLVESINGKLLINPLLFLTEKTNPFKSDDRTFPVDFASAWKETNNISIEIPEGYTPEALPEQFAIGLPDNLGVFKFKVSQTGKIIEVNSIIQINSPIIAPTYYSSLKEFYSKVVAKQTEKIVLVKG</sequence>
<dbReference type="Pfam" id="PF12969">
    <property type="entry name" value="DUF3857"/>
    <property type="match status" value="1"/>
</dbReference>
<keyword evidence="4" id="KW-1185">Reference proteome</keyword>
<keyword evidence="3" id="KW-0378">Hydrolase</keyword>
<dbReference type="RefSeq" id="WP_132795424.1">
    <property type="nucleotide sequence ID" value="NZ_SLXM01000008.1"/>
</dbReference>
<dbReference type="InterPro" id="IPR024618">
    <property type="entry name" value="DUF3857"/>
</dbReference>
<dbReference type="Gene3D" id="2.60.120.1130">
    <property type="match status" value="1"/>
</dbReference>
<reference evidence="3 4" key="1">
    <citation type="submission" date="2019-03" db="EMBL/GenBank/DDBJ databases">
        <title>Genomic Encyclopedia of Type Strains, Phase IV (KMG-IV): sequencing the most valuable type-strain genomes for metagenomic binning, comparative biology and taxonomic classification.</title>
        <authorList>
            <person name="Goeker M."/>
        </authorList>
    </citation>
    <scope>NUCLEOTIDE SEQUENCE [LARGE SCALE GENOMIC DNA]</scope>
    <source>
        <strain evidence="3 4">DSM 14836</strain>
    </source>
</reference>
<gene>
    <name evidence="3" type="ORF">EV195_10878</name>
</gene>
<feature type="domain" description="DUF3857" evidence="2">
    <location>
        <begin position="65"/>
        <end position="189"/>
    </location>
</feature>
<dbReference type="Proteomes" id="UP000294564">
    <property type="component" value="Unassembled WGS sequence"/>
</dbReference>
<evidence type="ECO:0000259" key="2">
    <source>
        <dbReference type="Pfam" id="PF12969"/>
    </source>
</evidence>
<name>A0A4R2NP75_9FLAO</name>
<dbReference type="GO" id="GO:0006508">
    <property type="term" value="P:proteolysis"/>
    <property type="evidence" value="ECO:0007669"/>
    <property type="project" value="UniProtKB-KW"/>
</dbReference>
<dbReference type="Pfam" id="PF01841">
    <property type="entry name" value="Transglut_core"/>
    <property type="match status" value="1"/>
</dbReference>
<evidence type="ECO:0000313" key="4">
    <source>
        <dbReference type="Proteomes" id="UP000294564"/>
    </source>
</evidence>
<comment type="caution">
    <text evidence="3">The sequence shown here is derived from an EMBL/GenBank/DDBJ whole genome shotgun (WGS) entry which is preliminary data.</text>
</comment>
<dbReference type="InterPro" id="IPR038765">
    <property type="entry name" value="Papain-like_cys_pep_sf"/>
</dbReference>
<protein>
    <submittedName>
        <fullName evidence="3">Transglutaminase-like putative cysteine protease</fullName>
    </submittedName>
</protein>
<dbReference type="EMBL" id="SLXM01000008">
    <property type="protein sequence ID" value="TCP23609.1"/>
    <property type="molecule type" value="Genomic_DNA"/>
</dbReference>
<dbReference type="SUPFAM" id="SSF54001">
    <property type="entry name" value="Cysteine proteinases"/>
    <property type="match status" value="1"/>
</dbReference>
<dbReference type="AlphaFoldDB" id="A0A4R2NP75"/>
<dbReference type="GO" id="GO:0008233">
    <property type="term" value="F:peptidase activity"/>
    <property type="evidence" value="ECO:0007669"/>
    <property type="project" value="UniProtKB-KW"/>
</dbReference>
<dbReference type="Gene3D" id="2.60.40.3140">
    <property type="match status" value="1"/>
</dbReference>
<organism evidence="3 4">
    <name type="scientific">Tenacibaculum skagerrakense</name>
    <dbReference type="NCBI Taxonomy" id="186571"/>
    <lineage>
        <taxon>Bacteria</taxon>
        <taxon>Pseudomonadati</taxon>
        <taxon>Bacteroidota</taxon>
        <taxon>Flavobacteriia</taxon>
        <taxon>Flavobacteriales</taxon>
        <taxon>Flavobacteriaceae</taxon>
        <taxon>Tenacibaculum</taxon>
    </lineage>
</organism>
<dbReference type="Gene3D" id="3.10.620.30">
    <property type="match status" value="1"/>
</dbReference>
<evidence type="ECO:0000259" key="1">
    <source>
        <dbReference type="Pfam" id="PF01841"/>
    </source>
</evidence>
<dbReference type="OrthoDB" id="98874at2"/>
<keyword evidence="3" id="KW-0645">Protease</keyword>
<proteinExistence type="predicted"/>
<accession>A0A4R2NP75</accession>